<organism evidence="1">
    <name type="scientific">Caldithrix abyssi</name>
    <dbReference type="NCBI Taxonomy" id="187145"/>
    <lineage>
        <taxon>Bacteria</taxon>
        <taxon>Pseudomonadati</taxon>
        <taxon>Calditrichota</taxon>
        <taxon>Calditrichia</taxon>
        <taxon>Calditrichales</taxon>
        <taxon>Calditrichaceae</taxon>
        <taxon>Caldithrix</taxon>
    </lineage>
</organism>
<dbReference type="AlphaFoldDB" id="A0A7V4U2Q7"/>
<dbReference type="Proteomes" id="UP000885779">
    <property type="component" value="Unassembled WGS sequence"/>
</dbReference>
<dbReference type="EMBL" id="DRQG01000142">
    <property type="protein sequence ID" value="HGY56965.1"/>
    <property type="molecule type" value="Genomic_DNA"/>
</dbReference>
<evidence type="ECO:0000313" key="1">
    <source>
        <dbReference type="EMBL" id="HGY56965.1"/>
    </source>
</evidence>
<gene>
    <name evidence="1" type="ORF">ENK44_14750</name>
</gene>
<protein>
    <submittedName>
        <fullName evidence="1">Uncharacterized protein</fullName>
    </submittedName>
</protein>
<comment type="caution">
    <text evidence="1">The sequence shown here is derived from an EMBL/GenBank/DDBJ whole genome shotgun (WGS) entry which is preliminary data.</text>
</comment>
<sequence length="152" mass="18515">MENKFIFKNYNDSAKNNIQKLLEYLLPMKNNIYQKYDRFTEEPFVFTNKKDLFEKIEKDIKYQEYIAEEIIKFSIDNSVKTRLKSFYWECVVEDLETSNFLSIYLYVEPKNKKYGNIIFPIEIILTDKNEFKYWEICHIDVALQATKELILR</sequence>
<proteinExistence type="predicted"/>
<reference evidence="1" key="1">
    <citation type="journal article" date="2020" name="mSystems">
        <title>Genome- and Community-Level Interaction Insights into Carbon Utilization and Element Cycling Functions of Hydrothermarchaeota in Hydrothermal Sediment.</title>
        <authorList>
            <person name="Zhou Z."/>
            <person name="Liu Y."/>
            <person name="Xu W."/>
            <person name="Pan J."/>
            <person name="Luo Z.H."/>
            <person name="Li M."/>
        </authorList>
    </citation>
    <scope>NUCLEOTIDE SEQUENCE [LARGE SCALE GENOMIC DNA]</scope>
    <source>
        <strain evidence="1">HyVt-577</strain>
    </source>
</reference>
<accession>A0A7V4U2Q7</accession>
<name>A0A7V4U2Q7_CALAY</name>